<evidence type="ECO:0000313" key="1">
    <source>
        <dbReference type="EMBL" id="SJM33898.1"/>
    </source>
</evidence>
<organism evidence="1 2">
    <name type="scientific">Mesorhizobium delmotii</name>
    <dbReference type="NCBI Taxonomy" id="1631247"/>
    <lineage>
        <taxon>Bacteria</taxon>
        <taxon>Pseudomonadati</taxon>
        <taxon>Pseudomonadota</taxon>
        <taxon>Alphaproteobacteria</taxon>
        <taxon>Hyphomicrobiales</taxon>
        <taxon>Phyllobacteriaceae</taxon>
        <taxon>Mesorhizobium</taxon>
    </lineage>
</organism>
<accession>A0A2P9ARV2</accession>
<dbReference type="Proteomes" id="UP000245698">
    <property type="component" value="Unassembled WGS sequence"/>
</dbReference>
<gene>
    <name evidence="1" type="ORF">BQ8482_380081</name>
</gene>
<dbReference type="AlphaFoldDB" id="A0A2P9ARV2"/>
<keyword evidence="2" id="KW-1185">Reference proteome</keyword>
<protein>
    <submittedName>
        <fullName evidence="1">Uncharacterized protein</fullName>
    </submittedName>
</protein>
<reference evidence="2" key="1">
    <citation type="submission" date="2016-12" db="EMBL/GenBank/DDBJ databases">
        <authorList>
            <person name="Brunel B."/>
        </authorList>
    </citation>
    <scope>NUCLEOTIDE SEQUENCE [LARGE SCALE GENOMIC DNA]</scope>
</reference>
<name>A0A2P9ARV2_9HYPH</name>
<proteinExistence type="predicted"/>
<evidence type="ECO:0000313" key="2">
    <source>
        <dbReference type="Proteomes" id="UP000245698"/>
    </source>
</evidence>
<dbReference type="EMBL" id="FUIG01000046">
    <property type="protein sequence ID" value="SJM33898.1"/>
    <property type="molecule type" value="Genomic_DNA"/>
</dbReference>
<sequence>MAGRNRQDLGLRAIFGRNLIDISGQKITPFPCRDGRRHILGMAIERLAGLRGVCHALGHVRIAIDVVEQLGVAGITSGLVMGPPRERILKKVLQDRVVLHYRYQCLPNVGMNLGTRRAEVRRQTTNDLGGVLSLLDLLVCRVENERKLYASSFERFAMMLELSSRETGGDHLGSNQTFAIKDGFHRMTP</sequence>